<feature type="domain" description="OmpR/PhoB-type" evidence="4">
    <location>
        <begin position="3"/>
        <end position="106"/>
    </location>
</feature>
<dbReference type="Proteomes" id="UP000274762">
    <property type="component" value="Unassembled WGS sequence"/>
</dbReference>
<sequence>MSLSSVSMSDISVRVLGALTVIRDGEPVTLGGPLPRALLARLIMSNGHMVPDSTLIQDLWRDKPPRSAQLTLQTYVAALRKALEPERGRAAPEILVRRGTGYALVVDPGQVDAARFETLATAGREQLAAGDSESARRTISEALELWWGPAYADAANWDFAAIETVRLERLRADATEHLLAARSDCGEFTAVTAQLESIIATDPLRERAWELLALAHYRAGNQGDALQTLREARSRIAEELGADPRHSLLELQDAILRQDPALMPRERHAATVTAPGPVGNPERPTGNIPLALTSLVGREEQIEQISDLLNSQRMVTLTGPGGMGKTRAALEVARERKDADGPWLIELAGVTRPGDTLDTVIATLGLTVSGGIGVLTSLLHDRNFLLVLDNCEHLLDEVAALATTVLQTCPKIQILATSREAIGVAGETVYEMPPLDDSADLFLERAGSGAADAEQADIEHLCAAIDHMPLAIELAAGQSSTLSVRQIIDMLDDRFEVLRGGPRTNKRHATMQAAIDGSYFSLTDSQQQLFCDLAVFSGGFDLDAARQVTRHRHLLTDLNALIDKSMLKAVGGDPRRYLMLETLRSYALVQQDPARAAELENAHTAWVVAVATDAYLGLRGPQCLAWTRRLGADMDNIRAALSRESTSQETYLEVVGNVYWFWYRRGHTDEGMRMLAPALTAPTDIPIATRVRAIAGRTIMSYLAADLPALFAALGTLGEVFATFDVDSPDAGEQVARGDAAVTLAFFESGSGLVDAGREHAAIALEIARRYNYPWTAAESLMSLGTADFRAGDHAAAAAHFTTALETARGCGYDWCAASILWIHAKSDIAQENWNGPAERKLGHMLAYCERADDLTSAMVGLFTLAYVLFRRSEPAAAAQLIGAVDDLTELTGFSPERMDVVELAAFGATMRDEIDPDVFAVESAVGRTLGLAGVRDLVYQWVGVPDVR</sequence>
<dbReference type="SUPFAM" id="SSF46894">
    <property type="entry name" value="C-terminal effector domain of the bipartite response regulators"/>
    <property type="match status" value="1"/>
</dbReference>
<evidence type="ECO:0000256" key="3">
    <source>
        <dbReference type="PROSITE-ProRule" id="PRU01091"/>
    </source>
</evidence>
<dbReference type="EMBL" id="RBKV01000001">
    <property type="protein sequence ID" value="RKR94913.1"/>
    <property type="molecule type" value="Genomic_DNA"/>
</dbReference>
<feature type="DNA-binding region" description="OmpR/PhoB-type" evidence="3">
    <location>
        <begin position="3"/>
        <end position="106"/>
    </location>
</feature>
<protein>
    <submittedName>
        <fullName evidence="5">Putative ATPase</fullName>
    </submittedName>
</protein>
<dbReference type="SMART" id="SM01043">
    <property type="entry name" value="BTAD"/>
    <property type="match status" value="1"/>
</dbReference>
<accession>A0A495K0Y0</accession>
<dbReference type="InterPro" id="IPR005158">
    <property type="entry name" value="BTAD"/>
</dbReference>
<dbReference type="SUPFAM" id="SSF52540">
    <property type="entry name" value="P-loop containing nucleoside triphosphate hydrolases"/>
    <property type="match status" value="1"/>
</dbReference>
<organism evidence="5 6">
    <name type="scientific">Williamsia marianensis</name>
    <dbReference type="NCBI Taxonomy" id="85044"/>
    <lineage>
        <taxon>Bacteria</taxon>
        <taxon>Bacillati</taxon>
        <taxon>Actinomycetota</taxon>
        <taxon>Actinomycetes</taxon>
        <taxon>Mycobacteriales</taxon>
        <taxon>Nocardiaceae</taxon>
        <taxon>Williamsia</taxon>
    </lineage>
</organism>
<evidence type="ECO:0000256" key="2">
    <source>
        <dbReference type="ARBA" id="ARBA00023125"/>
    </source>
</evidence>
<dbReference type="PANTHER" id="PTHR47691">
    <property type="entry name" value="REGULATOR-RELATED"/>
    <property type="match status" value="1"/>
</dbReference>
<dbReference type="Pfam" id="PF03704">
    <property type="entry name" value="BTAD"/>
    <property type="match status" value="1"/>
</dbReference>
<dbReference type="GO" id="GO:0006355">
    <property type="term" value="P:regulation of DNA-templated transcription"/>
    <property type="evidence" value="ECO:0007669"/>
    <property type="project" value="InterPro"/>
</dbReference>
<name>A0A495K0Y0_WILMA</name>
<reference evidence="5 6" key="1">
    <citation type="submission" date="2018-10" db="EMBL/GenBank/DDBJ databases">
        <title>Sequencing the genomes of 1000 actinobacteria strains.</title>
        <authorList>
            <person name="Klenk H.-P."/>
        </authorList>
    </citation>
    <scope>NUCLEOTIDE SEQUENCE [LARGE SCALE GENOMIC DNA]</scope>
    <source>
        <strain evidence="5 6">DSM 44343</strain>
    </source>
</reference>
<dbReference type="SUPFAM" id="SSF48452">
    <property type="entry name" value="TPR-like"/>
    <property type="match status" value="2"/>
</dbReference>
<evidence type="ECO:0000256" key="1">
    <source>
        <dbReference type="ARBA" id="ARBA00005820"/>
    </source>
</evidence>
<proteinExistence type="inferred from homology"/>
<dbReference type="CDD" id="cd15831">
    <property type="entry name" value="BTAD"/>
    <property type="match status" value="1"/>
</dbReference>
<dbReference type="PROSITE" id="PS51755">
    <property type="entry name" value="OMPR_PHOB"/>
    <property type="match status" value="1"/>
</dbReference>
<evidence type="ECO:0000313" key="6">
    <source>
        <dbReference type="Proteomes" id="UP000274762"/>
    </source>
</evidence>
<dbReference type="Gene3D" id="1.10.10.10">
    <property type="entry name" value="Winged helix-like DNA-binding domain superfamily/Winged helix DNA-binding domain"/>
    <property type="match status" value="1"/>
</dbReference>
<dbReference type="AlphaFoldDB" id="A0A495K0Y0"/>
<dbReference type="InterPro" id="IPR011990">
    <property type="entry name" value="TPR-like_helical_dom_sf"/>
</dbReference>
<dbReference type="InterPro" id="IPR027417">
    <property type="entry name" value="P-loop_NTPase"/>
</dbReference>
<dbReference type="InterPro" id="IPR016032">
    <property type="entry name" value="Sig_transdc_resp-reg_C-effctor"/>
</dbReference>
<comment type="caution">
    <text evidence="5">The sequence shown here is derived from an EMBL/GenBank/DDBJ whole genome shotgun (WGS) entry which is preliminary data.</text>
</comment>
<dbReference type="Gene3D" id="3.40.50.300">
    <property type="entry name" value="P-loop containing nucleotide triphosphate hydrolases"/>
    <property type="match status" value="1"/>
</dbReference>
<gene>
    <name evidence="5" type="ORF">DFJ75_1719</name>
</gene>
<dbReference type="InterPro" id="IPR001867">
    <property type="entry name" value="OmpR/PhoB-type_DNA-bd"/>
</dbReference>
<keyword evidence="2 3" id="KW-0238">DNA-binding</keyword>
<dbReference type="GO" id="GO:0000160">
    <property type="term" value="P:phosphorelay signal transduction system"/>
    <property type="evidence" value="ECO:0007669"/>
    <property type="project" value="InterPro"/>
</dbReference>
<comment type="similarity">
    <text evidence="1">Belongs to the AfsR/DnrI/RedD regulatory family.</text>
</comment>
<dbReference type="Pfam" id="PF00486">
    <property type="entry name" value="Trans_reg_C"/>
    <property type="match status" value="1"/>
</dbReference>
<dbReference type="SMART" id="SM00862">
    <property type="entry name" value="Trans_reg_C"/>
    <property type="match status" value="1"/>
</dbReference>
<dbReference type="GO" id="GO:0003677">
    <property type="term" value="F:DNA binding"/>
    <property type="evidence" value="ECO:0007669"/>
    <property type="project" value="UniProtKB-UniRule"/>
</dbReference>
<dbReference type="InterPro" id="IPR036388">
    <property type="entry name" value="WH-like_DNA-bd_sf"/>
</dbReference>
<evidence type="ECO:0000259" key="4">
    <source>
        <dbReference type="PROSITE" id="PS51755"/>
    </source>
</evidence>
<dbReference type="PANTHER" id="PTHR47691:SF3">
    <property type="entry name" value="HTH-TYPE TRANSCRIPTIONAL REGULATOR RV0890C-RELATED"/>
    <property type="match status" value="1"/>
</dbReference>
<evidence type="ECO:0000313" key="5">
    <source>
        <dbReference type="EMBL" id="RKR94913.1"/>
    </source>
</evidence>
<dbReference type="Gene3D" id="1.25.40.10">
    <property type="entry name" value="Tetratricopeptide repeat domain"/>
    <property type="match status" value="2"/>
</dbReference>